<proteinExistence type="predicted"/>
<sequence length="114" mass="13377">MESLCIRTENIQFEKKGETDSKTGIEAAKKFRSKRRCKGLGRVVTEERKSNIKWNDVDHLDNISVMWDHFEQMDIKDRQEQIKKENGKGKEIEPNIETGRITTLEEMGIFFLES</sequence>
<evidence type="ECO:0000313" key="1">
    <source>
        <dbReference type="EMBL" id="KAD5317595.1"/>
    </source>
</evidence>
<reference evidence="1 2" key="1">
    <citation type="submission" date="2019-05" db="EMBL/GenBank/DDBJ databases">
        <title>Mikania micrantha, genome provides insights into the molecular mechanism of rapid growth.</title>
        <authorList>
            <person name="Liu B."/>
        </authorList>
    </citation>
    <scope>NUCLEOTIDE SEQUENCE [LARGE SCALE GENOMIC DNA]</scope>
    <source>
        <strain evidence="1">NLD-2019</strain>
        <tissue evidence="1">Leaf</tissue>
    </source>
</reference>
<accession>A0A5N6NUE2</accession>
<dbReference type="AlphaFoldDB" id="A0A5N6NUE2"/>
<protein>
    <submittedName>
        <fullName evidence="1">Uncharacterized protein</fullName>
    </submittedName>
</protein>
<organism evidence="1 2">
    <name type="scientific">Mikania micrantha</name>
    <name type="common">bitter vine</name>
    <dbReference type="NCBI Taxonomy" id="192012"/>
    <lineage>
        <taxon>Eukaryota</taxon>
        <taxon>Viridiplantae</taxon>
        <taxon>Streptophyta</taxon>
        <taxon>Embryophyta</taxon>
        <taxon>Tracheophyta</taxon>
        <taxon>Spermatophyta</taxon>
        <taxon>Magnoliopsida</taxon>
        <taxon>eudicotyledons</taxon>
        <taxon>Gunneridae</taxon>
        <taxon>Pentapetalae</taxon>
        <taxon>asterids</taxon>
        <taxon>campanulids</taxon>
        <taxon>Asterales</taxon>
        <taxon>Asteraceae</taxon>
        <taxon>Asteroideae</taxon>
        <taxon>Heliantheae alliance</taxon>
        <taxon>Eupatorieae</taxon>
        <taxon>Mikania</taxon>
    </lineage>
</organism>
<evidence type="ECO:0000313" key="2">
    <source>
        <dbReference type="Proteomes" id="UP000326396"/>
    </source>
</evidence>
<name>A0A5N6NUE2_9ASTR</name>
<dbReference type="Proteomes" id="UP000326396">
    <property type="component" value="Linkage Group LG17"/>
</dbReference>
<comment type="caution">
    <text evidence="1">The sequence shown here is derived from an EMBL/GenBank/DDBJ whole genome shotgun (WGS) entry which is preliminary data.</text>
</comment>
<gene>
    <name evidence="1" type="ORF">E3N88_17541</name>
</gene>
<keyword evidence="2" id="KW-1185">Reference proteome</keyword>
<dbReference type="EMBL" id="SZYD01000009">
    <property type="protein sequence ID" value="KAD5317595.1"/>
    <property type="molecule type" value="Genomic_DNA"/>
</dbReference>